<keyword evidence="8" id="KW-1185">Reference proteome</keyword>
<proteinExistence type="predicted"/>
<dbReference type="OrthoDB" id="2503993at2759"/>
<evidence type="ECO:0000256" key="2">
    <source>
        <dbReference type="SAM" id="Phobius"/>
    </source>
</evidence>
<feature type="chain" id="PRO_5023926379" evidence="3">
    <location>
        <begin position="19"/>
        <end position="1231"/>
    </location>
</feature>
<feature type="domain" description="Rax2-like C-terminal" evidence="4">
    <location>
        <begin position="897"/>
        <end position="1146"/>
    </location>
</feature>
<dbReference type="EMBL" id="VXIS01000099">
    <property type="protein sequence ID" value="KAA8905509.1"/>
    <property type="molecule type" value="Genomic_DNA"/>
</dbReference>
<comment type="caution">
    <text evidence="7">The sequence shown here is derived from an EMBL/GenBank/DDBJ whole genome shotgun (WGS) entry which is preliminary data.</text>
</comment>
<dbReference type="PANTHER" id="PTHR31778">
    <property type="entry name" value="BUD SITE SELECTION PROTEIN RAX2"/>
    <property type="match status" value="1"/>
</dbReference>
<feature type="region of interest" description="Disordered" evidence="1">
    <location>
        <begin position="532"/>
        <end position="574"/>
    </location>
</feature>
<feature type="compositionally biased region" description="Polar residues" evidence="1">
    <location>
        <begin position="532"/>
        <end position="552"/>
    </location>
</feature>
<keyword evidence="2" id="KW-0812">Transmembrane</keyword>
<evidence type="ECO:0000259" key="5">
    <source>
        <dbReference type="Pfam" id="PF20842"/>
    </source>
</evidence>
<keyword evidence="2" id="KW-1133">Transmembrane helix</keyword>
<dbReference type="GO" id="GO:1902929">
    <property type="term" value="C:plasma membrane of growing cell tip"/>
    <property type="evidence" value="ECO:0007669"/>
    <property type="project" value="TreeGrafter"/>
</dbReference>
<dbReference type="InterPro" id="IPR048265">
    <property type="entry name" value="Rax2-like_third"/>
</dbReference>
<keyword evidence="2" id="KW-0472">Membrane</keyword>
<dbReference type="SUPFAM" id="SSF69322">
    <property type="entry name" value="Tricorn protease domain 2"/>
    <property type="match status" value="2"/>
</dbReference>
<dbReference type="InterPro" id="IPR024982">
    <property type="entry name" value="Rax2-like_C"/>
</dbReference>
<dbReference type="Pfam" id="PF20842">
    <property type="entry name" value="Rax2_2"/>
    <property type="match status" value="1"/>
</dbReference>
<gene>
    <name evidence="7" type="ORF">FN846DRAFT_749696</name>
</gene>
<sequence length="1231" mass="131200">MAHLLWTVIAATVSVASAITTPTLISQPIFDLRDLGRVGIAGDFDGVSIYEYSSQAQLSPFANRSQTLLTQLPNGLFTSLGLAPTDEAISSMCVYELKDGTMRGVVVGGNFTSLGGVQANGIALYDPGSNKATAMGDFQGSVNALLCDKTTNRVYVGGNFEMNKTKNAIAWEDGQWKDLPFEGFTGPVNTITRSNNNTILFGGNFDGLQNFSAPTIRDAQPINIGSAVITAEQTTDLAGFNDPAAITCTNNTARQWLLRDGQLGSWTASFRFELFPTKLSLINANYQGRSTETFRLTAFPLGGIMNLTYTDAKGNKQHCDASCPLQAIDTVQDFEFVNTVGMKSVRLDILAFRGAGAGLSSVQLFQNDIFAYAIPELNGNSCAANATRSESIVSGTWSETTIDPQGDADYLSTEIDSANISSSAIVFEPYIVQSGRYQILVYTPGCIQDGTCATRGAYVASGTVTKDGSNFTYPSRIFQTNYYDKYDTIYDGDVDATSGAFRPRVTLAPAPQQPSDTVELVAQKIQFRLVSETKTSQAETQSNNATASSSRLNGIYEYDPTKTETTNPADSRINGAGLTLRENASVSSIIVHGDFTYVGGNLTASNDKFQNFFSIDKNADNLPTVPESGLNGVINTMLAVGDVIYVGGAFTGTKDGSTKGVTHFGAYDTSKNSWVALGAGVNGLVTDIVQISLNMTSRTEVGIAVSGDFTQVLPNSNVADAVDADGFAVWVPSQQQWLETMGDRPELSGLLSAVVQTGNNSIYAGSMASSSLASSGAVFLLNTDSTTLAPSSLNLTSAPAASSRKRSITANLTGVVTGLFYAANGKNLTVLGGNFEAEGQNGTVRNLAFLDGNNNGEVTGATDEFTADSTILAMAVLDSLLFVGGSLNGSSQIGGIAVWDLSMMHLADAQPQPLSGDNAIVYDISLRPDSQDIYVAGDFASAGSLGCANLCIYQNSQQQWTDASSETPGVINVMKWISPNLLMVGGDMKMNNTDMSLAVYDVQLGQFIPFDADITNIPGPVNSISVDSDDSRSLFISGTFKNGTGPFLMKLKDKKFVLLDDNFDNTTEIHSIQVLTVRDNSKHQATDYVQDNHILLITGALNLNNFGNASAVTFDGTNWKPFMLAAKSNGEPGTISTFFSQYEVKFPASGKRLAKGYVILISLAIALALVFLIVVCGVLASYIRRRREGYQPAPTMVGAEKSVNMQERLPPQEFLRDIDTPGGRGRGSPMI</sequence>
<feature type="domain" description="Rax2-like third" evidence="6">
    <location>
        <begin position="370"/>
        <end position="529"/>
    </location>
</feature>
<dbReference type="InterPro" id="IPR048266">
    <property type="entry name" value="Rax2-like_second"/>
</dbReference>
<dbReference type="Proteomes" id="UP000326924">
    <property type="component" value="Unassembled WGS sequence"/>
</dbReference>
<feature type="domain" description="Rax2-like second" evidence="5">
    <location>
        <begin position="217"/>
        <end position="359"/>
    </location>
</feature>
<reference evidence="7 8" key="1">
    <citation type="submission" date="2019-09" db="EMBL/GenBank/DDBJ databases">
        <title>Draft genome of the ectomycorrhizal ascomycete Sphaerosporella brunnea.</title>
        <authorList>
            <consortium name="DOE Joint Genome Institute"/>
            <person name="Benucci G.M."/>
            <person name="Marozzi G."/>
            <person name="Antonielli L."/>
            <person name="Sanchez S."/>
            <person name="Marco P."/>
            <person name="Wang X."/>
            <person name="Falini L.B."/>
            <person name="Barry K."/>
            <person name="Haridas S."/>
            <person name="Lipzen A."/>
            <person name="Labutti K."/>
            <person name="Grigoriev I.V."/>
            <person name="Murat C."/>
            <person name="Martin F."/>
            <person name="Albertini E."/>
            <person name="Donnini D."/>
            <person name="Bonito G."/>
        </authorList>
    </citation>
    <scope>NUCLEOTIDE SEQUENCE [LARGE SCALE GENOMIC DNA]</scope>
    <source>
        <strain evidence="7 8">Sb_GMNB300</strain>
    </source>
</reference>
<evidence type="ECO:0000256" key="1">
    <source>
        <dbReference type="SAM" id="MobiDB-lite"/>
    </source>
</evidence>
<dbReference type="PANTHER" id="PTHR31778:SF2">
    <property type="entry name" value="BUD SITE SELECTION PROTEIN RAX2"/>
    <property type="match status" value="1"/>
</dbReference>
<evidence type="ECO:0000313" key="7">
    <source>
        <dbReference type="EMBL" id="KAA8905509.1"/>
    </source>
</evidence>
<accession>A0A5J5EWH6</accession>
<evidence type="ECO:0000259" key="6">
    <source>
        <dbReference type="Pfam" id="PF20843"/>
    </source>
</evidence>
<evidence type="ECO:0000256" key="3">
    <source>
        <dbReference type="SAM" id="SignalP"/>
    </source>
</evidence>
<dbReference type="AlphaFoldDB" id="A0A5J5EWH6"/>
<protein>
    <submittedName>
        <fullName evidence="7">Cortical protein marker for cell polarity-domain-containing protein</fullName>
    </submittedName>
</protein>
<evidence type="ECO:0000259" key="4">
    <source>
        <dbReference type="Pfam" id="PF12768"/>
    </source>
</evidence>
<keyword evidence="3" id="KW-0732">Signal</keyword>
<dbReference type="Pfam" id="PF20843">
    <property type="entry name" value="Rax2_3"/>
    <property type="match status" value="1"/>
</dbReference>
<evidence type="ECO:0000313" key="8">
    <source>
        <dbReference type="Proteomes" id="UP000326924"/>
    </source>
</evidence>
<feature type="signal peptide" evidence="3">
    <location>
        <begin position="1"/>
        <end position="18"/>
    </location>
</feature>
<feature type="transmembrane region" description="Helical" evidence="2">
    <location>
        <begin position="1157"/>
        <end position="1183"/>
    </location>
</feature>
<name>A0A5J5EWH6_9PEZI</name>
<dbReference type="FunCoup" id="A0A5J5EWH6">
    <property type="interactions" value="58"/>
</dbReference>
<organism evidence="7 8">
    <name type="scientific">Sphaerosporella brunnea</name>
    <dbReference type="NCBI Taxonomy" id="1250544"/>
    <lineage>
        <taxon>Eukaryota</taxon>
        <taxon>Fungi</taxon>
        <taxon>Dikarya</taxon>
        <taxon>Ascomycota</taxon>
        <taxon>Pezizomycotina</taxon>
        <taxon>Pezizomycetes</taxon>
        <taxon>Pezizales</taxon>
        <taxon>Pyronemataceae</taxon>
        <taxon>Sphaerosporella</taxon>
    </lineage>
</organism>
<dbReference type="InParanoid" id="A0A5J5EWH6"/>
<dbReference type="Pfam" id="PF12768">
    <property type="entry name" value="Rax2"/>
    <property type="match status" value="1"/>
</dbReference>